<sequence>MREISMRFDTSNCDAALDDILERARASVRPAAQAATQVVYQEVLVRVPASPKGHWFHGTSFKTTGQKYWFEPGSLRRAIYQAYSADNSTQDHATYHVSWNRKKAPYGHWVENGTSRAPAQPFLRPAYEASIDRALDAGRVKFSESYASLAKGGS</sequence>
<reference evidence="1" key="1">
    <citation type="submission" date="2023-07" db="EMBL/GenBank/DDBJ databases">
        <title>Sorghum-associated microbial communities from plants grown in Nebraska, USA.</title>
        <authorList>
            <person name="Schachtman D."/>
        </authorList>
    </citation>
    <scope>NUCLEOTIDE SEQUENCE</scope>
    <source>
        <strain evidence="1">DS3754</strain>
    </source>
</reference>
<protein>
    <submittedName>
        <fullName evidence="1">HK97 gp10 family phage protein</fullName>
    </submittedName>
</protein>
<dbReference type="Proteomes" id="UP001242045">
    <property type="component" value="Unassembled WGS sequence"/>
</dbReference>
<comment type="caution">
    <text evidence="1">The sequence shown here is derived from an EMBL/GenBank/DDBJ whole genome shotgun (WGS) entry which is preliminary data.</text>
</comment>
<proteinExistence type="predicted"/>
<organism evidence="1 2">
    <name type="scientific">Variovorax boronicumulans</name>
    <dbReference type="NCBI Taxonomy" id="436515"/>
    <lineage>
        <taxon>Bacteria</taxon>
        <taxon>Pseudomonadati</taxon>
        <taxon>Pseudomonadota</taxon>
        <taxon>Betaproteobacteria</taxon>
        <taxon>Burkholderiales</taxon>
        <taxon>Comamonadaceae</taxon>
        <taxon>Variovorax</taxon>
    </lineage>
</organism>
<gene>
    <name evidence="1" type="ORF">J2W31_000328</name>
</gene>
<name>A0AAW8CLT2_9BURK</name>
<dbReference type="EMBL" id="JAUSRD010000001">
    <property type="protein sequence ID" value="MDP9891232.1"/>
    <property type="molecule type" value="Genomic_DNA"/>
</dbReference>
<evidence type="ECO:0000313" key="1">
    <source>
        <dbReference type="EMBL" id="MDP9891232.1"/>
    </source>
</evidence>
<evidence type="ECO:0000313" key="2">
    <source>
        <dbReference type="Proteomes" id="UP001242045"/>
    </source>
</evidence>
<dbReference type="AlphaFoldDB" id="A0AAW8CLT2"/>
<dbReference type="NCBIfam" id="TIGR01725">
    <property type="entry name" value="phge_HK97_gp10"/>
    <property type="match status" value="1"/>
</dbReference>
<dbReference type="InterPro" id="IPR010064">
    <property type="entry name" value="HK97-gp10_tail"/>
</dbReference>
<accession>A0AAW8CLT2</accession>
<dbReference type="RefSeq" id="WP_307683606.1">
    <property type="nucleotide sequence ID" value="NZ_JAUSRD010000001.1"/>
</dbReference>